<name>A0A2A2JCE3_9BILA</name>
<comment type="similarity">
    <text evidence="3">Belongs to the extended synaptotagmin family.</text>
</comment>
<evidence type="ECO:0000256" key="15">
    <source>
        <dbReference type="SAM" id="Phobius"/>
    </source>
</evidence>
<comment type="subcellular location">
    <subcellularLocation>
        <location evidence="1">Cell membrane</location>
        <topology evidence="1">Peripheral membrane protein</topology>
    </subcellularLocation>
    <subcellularLocation>
        <location evidence="2">Endoplasmic reticulum membrane</location>
        <topology evidence="2">Multi-pass membrane protein</topology>
    </subcellularLocation>
</comment>
<evidence type="ECO:0000256" key="5">
    <source>
        <dbReference type="ARBA" id="ARBA00022475"/>
    </source>
</evidence>
<dbReference type="GO" id="GO:0005886">
    <property type="term" value="C:plasma membrane"/>
    <property type="evidence" value="ECO:0007669"/>
    <property type="project" value="UniProtKB-SubCell"/>
</dbReference>
<evidence type="ECO:0000256" key="10">
    <source>
        <dbReference type="ARBA" id="ARBA00022837"/>
    </source>
</evidence>
<dbReference type="PROSITE" id="PS51847">
    <property type="entry name" value="SMP"/>
    <property type="match status" value="1"/>
</dbReference>
<dbReference type="GO" id="GO:0061817">
    <property type="term" value="P:endoplasmic reticulum-plasma membrane tethering"/>
    <property type="evidence" value="ECO:0007669"/>
    <property type="project" value="InterPro"/>
</dbReference>
<evidence type="ECO:0000256" key="3">
    <source>
        <dbReference type="ARBA" id="ARBA00005867"/>
    </source>
</evidence>
<reference evidence="18 19" key="1">
    <citation type="journal article" date="2017" name="Curr. Biol.">
        <title>Genome architecture and evolution of a unichromosomal asexual nematode.</title>
        <authorList>
            <person name="Fradin H."/>
            <person name="Zegar C."/>
            <person name="Gutwein M."/>
            <person name="Lucas J."/>
            <person name="Kovtun M."/>
            <person name="Corcoran D."/>
            <person name="Baugh L.R."/>
            <person name="Kiontke K."/>
            <person name="Gunsalus K."/>
            <person name="Fitch D.H."/>
            <person name="Piano F."/>
        </authorList>
    </citation>
    <scope>NUCLEOTIDE SEQUENCE [LARGE SCALE GENOMIC DNA]</scope>
    <source>
        <strain evidence="18">PF1309</strain>
    </source>
</reference>
<evidence type="ECO:0000256" key="14">
    <source>
        <dbReference type="ARBA" id="ARBA00023136"/>
    </source>
</evidence>
<dbReference type="EMBL" id="LIAE01010535">
    <property type="protein sequence ID" value="PAV59284.1"/>
    <property type="molecule type" value="Genomic_DNA"/>
</dbReference>
<dbReference type="Gene3D" id="2.60.40.150">
    <property type="entry name" value="C2 domain"/>
    <property type="match status" value="2"/>
</dbReference>
<keyword evidence="6 15" id="KW-0812">Transmembrane</keyword>
<dbReference type="CDD" id="cd08391">
    <property type="entry name" value="C2A_C2C_Synaptotagmin_like"/>
    <property type="match status" value="1"/>
</dbReference>
<evidence type="ECO:0000256" key="9">
    <source>
        <dbReference type="ARBA" id="ARBA00022824"/>
    </source>
</evidence>
<dbReference type="GO" id="GO:0006869">
    <property type="term" value="P:lipid transport"/>
    <property type="evidence" value="ECO:0007669"/>
    <property type="project" value="UniProtKB-KW"/>
</dbReference>
<dbReference type="GO" id="GO:0005509">
    <property type="term" value="F:calcium ion binding"/>
    <property type="evidence" value="ECO:0007669"/>
    <property type="project" value="TreeGrafter"/>
</dbReference>
<evidence type="ECO:0000313" key="18">
    <source>
        <dbReference type="EMBL" id="PAV59284.1"/>
    </source>
</evidence>
<keyword evidence="7" id="KW-0479">Metal-binding</keyword>
<evidence type="ECO:0000256" key="12">
    <source>
        <dbReference type="ARBA" id="ARBA00023055"/>
    </source>
</evidence>
<protein>
    <recommendedName>
        <fullName evidence="20">C2 domain-containing protein</fullName>
    </recommendedName>
</protein>
<sequence length="644" mass="72429">MSTRPNYDHHNSRYQVVEGPTLDMGINNYLVPILGNAIVATLTFYLGAKGLLALRATATREREVIMTMMHELPAWVQFPDTERVEWINKVIAQLWPYISEYGRTFMTDLIIPQVKAQMPAPFKNFKFTKMDMGDIPCRVGGIKVYTTNVGRDRIIIDMDIAYAGDADFSVSCCGFSGGMNNIQFSGKLRCVCKPLIPMPPMIGGVSGSFLEMPKFDFNLTGMGEFVELPGLMNAIRSVIDSQVAAMAVLPNEIVVPLAPNVDVTQLYFPEPDGVVRIKIIEAKNLENKDISFIRKGKSDPYAEIQVGSQFLKTRTIDNDLNPIWNEYFEAVVDQANGQKLRIEVFDEDQGKDEELGRLCIDLKDIQQEQVIDNWYPLEGCKHGDLHVKTTWMNLSSNPGDLRLEEKDAEWMQTNTPMHPALLMVYIDSVSDLPYPKSRLEPSPFMEVKLGKEAQRTPVKVKTVNPLFQSKFLFFVRHPEGQDLSIEAFDDNTKRPLGAISISMKALMHEPKMEFYQQTFFLSHGVHQSPIVLTIKLRALIRRHHRADSIDDSTLASYANAQYIERKDGPANGLNNGDTVAVEPAKAVNKNGGILDPENRLNVENINMLRSDSNASLGSKSNSSRLGRIFGGVRRRNANKQESFK</sequence>
<keyword evidence="14 15" id="KW-0472">Membrane</keyword>
<dbReference type="GO" id="GO:0035091">
    <property type="term" value="F:phosphatidylinositol binding"/>
    <property type="evidence" value="ECO:0007669"/>
    <property type="project" value="TreeGrafter"/>
</dbReference>
<evidence type="ECO:0000256" key="6">
    <source>
        <dbReference type="ARBA" id="ARBA00022692"/>
    </source>
</evidence>
<organism evidence="18 19">
    <name type="scientific">Diploscapter pachys</name>
    <dbReference type="NCBI Taxonomy" id="2018661"/>
    <lineage>
        <taxon>Eukaryota</taxon>
        <taxon>Metazoa</taxon>
        <taxon>Ecdysozoa</taxon>
        <taxon>Nematoda</taxon>
        <taxon>Chromadorea</taxon>
        <taxon>Rhabditida</taxon>
        <taxon>Rhabditina</taxon>
        <taxon>Rhabditomorpha</taxon>
        <taxon>Rhabditoidea</taxon>
        <taxon>Rhabditidae</taxon>
        <taxon>Diploscapter</taxon>
    </lineage>
</organism>
<dbReference type="InterPro" id="IPR039010">
    <property type="entry name" value="Synaptotagmin_SMP"/>
</dbReference>
<keyword evidence="13" id="KW-0446">Lipid-binding</keyword>
<dbReference type="PROSITE" id="PS50004">
    <property type="entry name" value="C2"/>
    <property type="match status" value="2"/>
</dbReference>
<evidence type="ECO:0000256" key="1">
    <source>
        <dbReference type="ARBA" id="ARBA00004202"/>
    </source>
</evidence>
<feature type="domain" description="C2" evidence="16">
    <location>
        <begin position="397"/>
        <end position="523"/>
    </location>
</feature>
<gene>
    <name evidence="18" type="ORF">WR25_18418</name>
</gene>
<dbReference type="InterPro" id="IPR000008">
    <property type="entry name" value="C2_dom"/>
</dbReference>
<evidence type="ECO:0000256" key="11">
    <source>
        <dbReference type="ARBA" id="ARBA00022989"/>
    </source>
</evidence>
<comment type="caution">
    <text evidence="18">The sequence shown here is derived from an EMBL/GenBank/DDBJ whole genome shotgun (WGS) entry which is preliminary data.</text>
</comment>
<dbReference type="SUPFAM" id="SSF49562">
    <property type="entry name" value="C2 domain (Calcium/lipid-binding domain, CaLB)"/>
    <property type="match status" value="2"/>
</dbReference>
<feature type="transmembrane region" description="Helical" evidence="15">
    <location>
        <begin position="29"/>
        <end position="52"/>
    </location>
</feature>
<evidence type="ECO:0000256" key="4">
    <source>
        <dbReference type="ARBA" id="ARBA00022448"/>
    </source>
</evidence>
<dbReference type="OrthoDB" id="1029639at2759"/>
<dbReference type="GO" id="GO:0008429">
    <property type="term" value="F:phosphatidylethanolamine binding"/>
    <property type="evidence" value="ECO:0007669"/>
    <property type="project" value="TreeGrafter"/>
</dbReference>
<keyword evidence="19" id="KW-1185">Reference proteome</keyword>
<dbReference type="STRING" id="2018661.A0A2A2JCE3"/>
<keyword evidence="10" id="KW-0106">Calcium</keyword>
<evidence type="ECO:0000256" key="7">
    <source>
        <dbReference type="ARBA" id="ARBA00022723"/>
    </source>
</evidence>
<evidence type="ECO:0000259" key="17">
    <source>
        <dbReference type="PROSITE" id="PS51847"/>
    </source>
</evidence>
<keyword evidence="11 15" id="KW-1133">Transmembrane helix</keyword>
<feature type="domain" description="C2" evidence="16">
    <location>
        <begin position="257"/>
        <end position="375"/>
    </location>
</feature>
<dbReference type="Proteomes" id="UP000218231">
    <property type="component" value="Unassembled WGS sequence"/>
</dbReference>
<dbReference type="FunFam" id="2.60.40.150:FF:000025">
    <property type="entry name" value="Extended synaptotagmin 2"/>
    <property type="match status" value="1"/>
</dbReference>
<evidence type="ECO:0000259" key="16">
    <source>
        <dbReference type="PROSITE" id="PS50004"/>
    </source>
</evidence>
<dbReference type="PANTHER" id="PTHR45761:SF1">
    <property type="entry name" value="EXTENDED SYNAPTOTAGMIN-LIKE PROTEIN 2, ISOFORM C"/>
    <property type="match status" value="1"/>
</dbReference>
<keyword evidence="9" id="KW-0256">Endoplasmic reticulum</keyword>
<evidence type="ECO:0000256" key="8">
    <source>
        <dbReference type="ARBA" id="ARBA00022737"/>
    </source>
</evidence>
<keyword evidence="4" id="KW-0813">Transport</keyword>
<dbReference type="InterPro" id="IPR037733">
    <property type="entry name" value="Ext_Synaptotagmin_C2A"/>
</dbReference>
<accession>A0A2A2JCE3</accession>
<dbReference type="Pfam" id="PF17047">
    <property type="entry name" value="SMP_LBD"/>
    <property type="match status" value="1"/>
</dbReference>
<keyword evidence="12" id="KW-0445">Lipid transport</keyword>
<evidence type="ECO:0000313" key="19">
    <source>
        <dbReference type="Proteomes" id="UP000218231"/>
    </source>
</evidence>
<dbReference type="GO" id="GO:0005789">
    <property type="term" value="C:endoplasmic reticulum membrane"/>
    <property type="evidence" value="ECO:0007669"/>
    <property type="project" value="UniProtKB-SubCell"/>
</dbReference>
<dbReference type="AlphaFoldDB" id="A0A2A2JCE3"/>
<dbReference type="SMART" id="SM00239">
    <property type="entry name" value="C2"/>
    <property type="match status" value="2"/>
</dbReference>
<evidence type="ECO:0000256" key="2">
    <source>
        <dbReference type="ARBA" id="ARBA00004477"/>
    </source>
</evidence>
<keyword evidence="8" id="KW-0677">Repeat</keyword>
<keyword evidence="5" id="KW-1003">Cell membrane</keyword>
<evidence type="ECO:0008006" key="20">
    <source>
        <dbReference type="Google" id="ProtNLM"/>
    </source>
</evidence>
<dbReference type="CDD" id="cd04050">
    <property type="entry name" value="C2B_Synaptotagmin-like"/>
    <property type="match status" value="1"/>
</dbReference>
<dbReference type="InterPro" id="IPR031468">
    <property type="entry name" value="SMP_LBD"/>
</dbReference>
<dbReference type="Pfam" id="PF00168">
    <property type="entry name" value="C2"/>
    <property type="match status" value="2"/>
</dbReference>
<dbReference type="InterPro" id="IPR037749">
    <property type="entry name" value="Ext_Synaptotagmin_C2B"/>
</dbReference>
<dbReference type="GO" id="GO:0031210">
    <property type="term" value="F:phosphatidylcholine binding"/>
    <property type="evidence" value="ECO:0007669"/>
    <property type="project" value="TreeGrafter"/>
</dbReference>
<dbReference type="GO" id="GO:0005544">
    <property type="term" value="F:calcium-dependent phospholipid binding"/>
    <property type="evidence" value="ECO:0007669"/>
    <property type="project" value="TreeGrafter"/>
</dbReference>
<dbReference type="PANTHER" id="PTHR45761">
    <property type="entry name" value="EXTENDED SYNAPTOTAGMIN-LIKE PROTEIN 2, ISOFORM C"/>
    <property type="match status" value="1"/>
</dbReference>
<dbReference type="CDD" id="cd21670">
    <property type="entry name" value="SMP_ESyt"/>
    <property type="match status" value="1"/>
</dbReference>
<dbReference type="InterPro" id="IPR035892">
    <property type="entry name" value="C2_domain_sf"/>
</dbReference>
<evidence type="ECO:0000256" key="13">
    <source>
        <dbReference type="ARBA" id="ARBA00023121"/>
    </source>
</evidence>
<feature type="domain" description="SMP-LTD" evidence="17">
    <location>
        <begin position="80"/>
        <end position="258"/>
    </location>
</feature>
<dbReference type="InterPro" id="IPR051634">
    <property type="entry name" value="Extended_Synaptotagmin"/>
</dbReference>
<proteinExistence type="inferred from homology"/>